<feature type="non-terminal residue" evidence="1">
    <location>
        <position position="164"/>
    </location>
</feature>
<dbReference type="AlphaFoldDB" id="K1SSJ2"/>
<comment type="caution">
    <text evidence="1">The sequence shown here is derived from an EMBL/GenBank/DDBJ whole genome shotgun (WGS) entry which is preliminary data.</text>
</comment>
<name>K1SSJ2_9ZZZZ</name>
<accession>K1SSJ2</accession>
<gene>
    <name evidence="1" type="ORF">OBE_14243</name>
</gene>
<sequence length="164" mass="18891">MDIINSIKFCRDKRKVANVYLDKEDTCHHLTGYITACNDDEVLIAHINTRGEYDGFVYEYASNVYRVDYDGEYENKIGTLYKLKHQSHPQFEPDEENILFSLLKFAENSKLLVSLEDEENSVTGFLKSFSDTQIELETVNDYGKYSGVTVIDLEMVETISVDTD</sequence>
<organism evidence="1">
    <name type="scientific">human gut metagenome</name>
    <dbReference type="NCBI Taxonomy" id="408170"/>
    <lineage>
        <taxon>unclassified sequences</taxon>
        <taxon>metagenomes</taxon>
        <taxon>organismal metagenomes</taxon>
    </lineage>
</organism>
<evidence type="ECO:0000313" key="1">
    <source>
        <dbReference type="EMBL" id="EKC50221.1"/>
    </source>
</evidence>
<reference evidence="1" key="1">
    <citation type="journal article" date="2013" name="Environ. Microbiol.">
        <title>Microbiota from the distal guts of lean and obese adolescents exhibit partial functional redundancy besides clear differences in community structure.</title>
        <authorList>
            <person name="Ferrer M."/>
            <person name="Ruiz A."/>
            <person name="Lanza F."/>
            <person name="Haange S.B."/>
            <person name="Oberbach A."/>
            <person name="Till H."/>
            <person name="Bargiela R."/>
            <person name="Campoy C."/>
            <person name="Segura M.T."/>
            <person name="Richter M."/>
            <person name="von Bergen M."/>
            <person name="Seifert J."/>
            <person name="Suarez A."/>
        </authorList>
    </citation>
    <scope>NUCLEOTIDE SEQUENCE</scope>
</reference>
<proteinExistence type="predicted"/>
<dbReference type="EMBL" id="AJWZ01009818">
    <property type="protein sequence ID" value="EKC50221.1"/>
    <property type="molecule type" value="Genomic_DNA"/>
</dbReference>
<protein>
    <submittedName>
        <fullName evidence="1">Uncharacterized protein</fullName>
    </submittedName>
</protein>